<name>A0A835R340_VANPL</name>
<dbReference type="PANTHER" id="PTHR47594">
    <property type="entry name" value="PPR CONTAINING PLANT-LIKE PROTEIN"/>
    <property type="match status" value="1"/>
</dbReference>
<dbReference type="InterPro" id="IPR002885">
    <property type="entry name" value="PPR_rpt"/>
</dbReference>
<proteinExistence type="predicted"/>
<dbReference type="PANTHER" id="PTHR47594:SF5">
    <property type="entry name" value="PENTACOTRIPEPTIDE-REPEAT REGION OF PRORP DOMAIN-CONTAINING PROTEIN"/>
    <property type="match status" value="1"/>
</dbReference>
<reference evidence="3 4" key="1">
    <citation type="journal article" date="2020" name="Nat. Food">
        <title>A phased Vanilla planifolia genome enables genetic improvement of flavour and production.</title>
        <authorList>
            <person name="Hasing T."/>
            <person name="Tang H."/>
            <person name="Brym M."/>
            <person name="Khazi F."/>
            <person name="Huang T."/>
            <person name="Chambers A.H."/>
        </authorList>
    </citation>
    <scope>NUCLEOTIDE SEQUENCE [LARGE SCALE GENOMIC DNA]</scope>
    <source>
        <tissue evidence="3">Leaf</tissue>
    </source>
</reference>
<dbReference type="InterPro" id="IPR011990">
    <property type="entry name" value="TPR-like_helical_dom_sf"/>
</dbReference>
<feature type="repeat" description="PPR" evidence="2">
    <location>
        <begin position="49"/>
        <end position="83"/>
    </location>
</feature>
<keyword evidence="1" id="KW-0677">Repeat</keyword>
<dbReference type="GO" id="GO:0000373">
    <property type="term" value="P:Group II intron splicing"/>
    <property type="evidence" value="ECO:0007669"/>
    <property type="project" value="InterPro"/>
</dbReference>
<dbReference type="OrthoDB" id="1900964at2759"/>
<dbReference type="AlphaFoldDB" id="A0A835R340"/>
<evidence type="ECO:0008006" key="5">
    <source>
        <dbReference type="Google" id="ProtNLM"/>
    </source>
</evidence>
<dbReference type="Proteomes" id="UP000639772">
    <property type="component" value="Chromosome 6"/>
</dbReference>
<organism evidence="3 4">
    <name type="scientific">Vanilla planifolia</name>
    <name type="common">Vanilla</name>
    <dbReference type="NCBI Taxonomy" id="51239"/>
    <lineage>
        <taxon>Eukaryota</taxon>
        <taxon>Viridiplantae</taxon>
        <taxon>Streptophyta</taxon>
        <taxon>Embryophyta</taxon>
        <taxon>Tracheophyta</taxon>
        <taxon>Spermatophyta</taxon>
        <taxon>Magnoliopsida</taxon>
        <taxon>Liliopsida</taxon>
        <taxon>Asparagales</taxon>
        <taxon>Orchidaceae</taxon>
        <taxon>Vanilloideae</taxon>
        <taxon>Vanilleae</taxon>
        <taxon>Vanilla</taxon>
    </lineage>
</organism>
<dbReference type="SUPFAM" id="SSF48452">
    <property type="entry name" value="TPR-like"/>
    <property type="match status" value="1"/>
</dbReference>
<gene>
    <name evidence="3" type="ORF">HPP92_013216</name>
</gene>
<comment type="caution">
    <text evidence="3">The sequence shown here is derived from an EMBL/GenBank/DDBJ whole genome shotgun (WGS) entry which is preliminary data.</text>
</comment>
<dbReference type="GO" id="GO:0009658">
    <property type="term" value="P:chloroplast organization"/>
    <property type="evidence" value="ECO:0007669"/>
    <property type="project" value="InterPro"/>
</dbReference>
<dbReference type="GO" id="GO:0003723">
    <property type="term" value="F:RNA binding"/>
    <property type="evidence" value="ECO:0007669"/>
    <property type="project" value="InterPro"/>
</dbReference>
<dbReference type="Pfam" id="PF13041">
    <property type="entry name" value="PPR_2"/>
    <property type="match status" value="1"/>
</dbReference>
<dbReference type="NCBIfam" id="TIGR00756">
    <property type="entry name" value="PPR"/>
    <property type="match status" value="2"/>
</dbReference>
<accession>A0A835R340</accession>
<dbReference type="PROSITE" id="PS51375">
    <property type="entry name" value="PPR"/>
    <property type="match status" value="2"/>
</dbReference>
<feature type="repeat" description="PPR" evidence="2">
    <location>
        <begin position="84"/>
        <end position="118"/>
    </location>
</feature>
<dbReference type="EMBL" id="JADCNM010000006">
    <property type="protein sequence ID" value="KAG0478497.1"/>
    <property type="molecule type" value="Genomic_DNA"/>
</dbReference>
<protein>
    <recommendedName>
        <fullName evidence="5">Pentatricopeptide repeat-containing protein</fullName>
    </recommendedName>
</protein>
<evidence type="ECO:0000313" key="4">
    <source>
        <dbReference type="Proteomes" id="UP000639772"/>
    </source>
</evidence>
<dbReference type="Gene3D" id="1.25.40.10">
    <property type="entry name" value="Tetratricopeptide repeat domain"/>
    <property type="match status" value="1"/>
</dbReference>
<sequence length="173" mass="20344">MTGVFNGRIARLLKNDLLDVLKELHRQNEWEVALQVFDFIKKEVWYKPNLSLYSDMILMMGKNKFIQEAEKLFAEVEKEGLRPDTRVYTEIIGAYLKVGDVDKAMEIYKLMKDSGCDPDKLTFTILVRNLEKARKMDIASAVRKDCEQFVESPEKFLEEVDKKYPKKRSLRRV</sequence>
<evidence type="ECO:0000313" key="3">
    <source>
        <dbReference type="EMBL" id="KAG0478497.1"/>
    </source>
</evidence>
<dbReference type="Pfam" id="PF01535">
    <property type="entry name" value="PPR"/>
    <property type="match status" value="1"/>
</dbReference>
<evidence type="ECO:0000256" key="2">
    <source>
        <dbReference type="PROSITE-ProRule" id="PRU00708"/>
    </source>
</evidence>
<evidence type="ECO:0000256" key="1">
    <source>
        <dbReference type="ARBA" id="ARBA00022737"/>
    </source>
</evidence>
<dbReference type="InterPro" id="IPR044190">
    <property type="entry name" value="THA8-like"/>
</dbReference>